<dbReference type="InterPro" id="IPR011527">
    <property type="entry name" value="ABC1_TM_dom"/>
</dbReference>
<dbReference type="PANTHER" id="PTHR43394:SF1">
    <property type="entry name" value="ATP-BINDING CASSETTE SUB-FAMILY B MEMBER 10, MITOCHONDRIAL"/>
    <property type="match status" value="1"/>
</dbReference>
<feature type="domain" description="ABC transporter" evidence="6">
    <location>
        <begin position="290"/>
        <end position="561"/>
    </location>
</feature>
<dbReference type="GO" id="GO:0016887">
    <property type="term" value="F:ATP hydrolysis activity"/>
    <property type="evidence" value="ECO:0007669"/>
    <property type="project" value="InterPro"/>
</dbReference>
<dbReference type="EMBL" id="JAGSOG010000336">
    <property type="protein sequence ID" value="MBR7838835.1"/>
    <property type="molecule type" value="Genomic_DNA"/>
</dbReference>
<dbReference type="InterPro" id="IPR036640">
    <property type="entry name" value="ABC1_TM_sf"/>
</dbReference>
<dbReference type="Pfam" id="PF00005">
    <property type="entry name" value="ABC_tran"/>
    <property type="match status" value="1"/>
</dbReference>
<evidence type="ECO:0000259" key="7">
    <source>
        <dbReference type="PROSITE" id="PS50929"/>
    </source>
</evidence>
<dbReference type="SUPFAM" id="SSF90123">
    <property type="entry name" value="ABC transporter transmembrane region"/>
    <property type="match status" value="1"/>
</dbReference>
<dbReference type="InterPro" id="IPR039421">
    <property type="entry name" value="Type_1_exporter"/>
</dbReference>
<dbReference type="RefSeq" id="WP_212533284.1">
    <property type="nucleotide sequence ID" value="NZ_JAGSOG010000336.1"/>
</dbReference>
<evidence type="ECO:0000256" key="1">
    <source>
        <dbReference type="ARBA" id="ARBA00004651"/>
    </source>
</evidence>
<evidence type="ECO:0000259" key="6">
    <source>
        <dbReference type="PROSITE" id="PS50893"/>
    </source>
</evidence>
<dbReference type="GO" id="GO:0015421">
    <property type="term" value="F:ABC-type oligopeptide transporter activity"/>
    <property type="evidence" value="ECO:0007669"/>
    <property type="project" value="TreeGrafter"/>
</dbReference>
<reference evidence="8" key="1">
    <citation type="submission" date="2021-04" db="EMBL/GenBank/DDBJ databases">
        <title>Genome based classification of Actinospica acidithermotolerans sp. nov., an actinobacterium isolated from an Indonesian hot spring.</title>
        <authorList>
            <person name="Kusuma A.B."/>
            <person name="Putra K.E."/>
            <person name="Nafisah S."/>
            <person name="Loh J."/>
            <person name="Nouioui I."/>
            <person name="Goodfellow M."/>
        </authorList>
    </citation>
    <scope>NUCLEOTIDE SEQUENCE</scope>
    <source>
        <strain evidence="8">CSCA 57</strain>
    </source>
</reference>
<dbReference type="SUPFAM" id="SSF52540">
    <property type="entry name" value="P-loop containing nucleoside triphosphate hydrolases"/>
    <property type="match status" value="1"/>
</dbReference>
<comment type="subcellular location">
    <subcellularLocation>
        <location evidence="1">Cell membrane</location>
        <topology evidence="1">Multi-pass membrane protein</topology>
    </subcellularLocation>
</comment>
<accession>A0A941EV19</accession>
<evidence type="ECO:0000256" key="2">
    <source>
        <dbReference type="ARBA" id="ARBA00022692"/>
    </source>
</evidence>
<feature type="transmembrane region" description="Helical" evidence="5">
    <location>
        <begin position="147"/>
        <end position="179"/>
    </location>
</feature>
<gene>
    <name evidence="8" type="ORF">KDL01_36545</name>
</gene>
<keyword evidence="8" id="KW-0067">ATP-binding</keyword>
<evidence type="ECO:0000256" key="4">
    <source>
        <dbReference type="ARBA" id="ARBA00023136"/>
    </source>
</evidence>
<dbReference type="PROSITE" id="PS50929">
    <property type="entry name" value="ABC_TM1F"/>
    <property type="match status" value="1"/>
</dbReference>
<dbReference type="GO" id="GO:0005886">
    <property type="term" value="C:plasma membrane"/>
    <property type="evidence" value="ECO:0007669"/>
    <property type="project" value="UniProtKB-SubCell"/>
</dbReference>
<dbReference type="InterPro" id="IPR017871">
    <property type="entry name" value="ABC_transporter-like_CS"/>
</dbReference>
<feature type="domain" description="ABC transmembrane type-1" evidence="7">
    <location>
        <begin position="26"/>
        <end position="307"/>
    </location>
</feature>
<dbReference type="Proteomes" id="UP000675781">
    <property type="component" value="Unassembled WGS sequence"/>
</dbReference>
<dbReference type="InterPro" id="IPR003439">
    <property type="entry name" value="ABC_transporter-like_ATP-bd"/>
</dbReference>
<feature type="transmembrane region" description="Helical" evidence="5">
    <location>
        <begin position="247"/>
        <end position="268"/>
    </location>
</feature>
<dbReference type="PROSITE" id="PS00211">
    <property type="entry name" value="ABC_TRANSPORTER_1"/>
    <property type="match status" value="1"/>
</dbReference>
<dbReference type="PROSITE" id="PS50893">
    <property type="entry name" value="ABC_TRANSPORTER_2"/>
    <property type="match status" value="1"/>
</dbReference>
<organism evidence="8 9">
    <name type="scientific">Actinospica durhamensis</name>
    <dbReference type="NCBI Taxonomy" id="1508375"/>
    <lineage>
        <taxon>Bacteria</taxon>
        <taxon>Bacillati</taxon>
        <taxon>Actinomycetota</taxon>
        <taxon>Actinomycetes</taxon>
        <taxon>Catenulisporales</taxon>
        <taxon>Actinospicaceae</taxon>
        <taxon>Actinospica</taxon>
    </lineage>
</organism>
<keyword evidence="4 5" id="KW-0472">Membrane</keyword>
<evidence type="ECO:0000256" key="3">
    <source>
        <dbReference type="ARBA" id="ARBA00022989"/>
    </source>
</evidence>
<feature type="transmembrane region" description="Helical" evidence="5">
    <location>
        <begin position="25"/>
        <end position="47"/>
    </location>
</feature>
<feature type="transmembrane region" description="Helical" evidence="5">
    <location>
        <begin position="59"/>
        <end position="81"/>
    </location>
</feature>
<dbReference type="PANTHER" id="PTHR43394">
    <property type="entry name" value="ATP-DEPENDENT PERMEASE MDL1, MITOCHONDRIAL"/>
    <property type="match status" value="1"/>
</dbReference>
<protein>
    <submittedName>
        <fullName evidence="8">ABC transporter ATP-binding protein</fullName>
    </submittedName>
</protein>
<keyword evidence="9" id="KW-1185">Reference proteome</keyword>
<keyword evidence="3 5" id="KW-1133">Transmembrane helix</keyword>
<dbReference type="Gene3D" id="3.40.50.300">
    <property type="entry name" value="P-loop containing nucleotide triphosphate hydrolases"/>
    <property type="match status" value="1"/>
</dbReference>
<dbReference type="GO" id="GO:0005524">
    <property type="term" value="F:ATP binding"/>
    <property type="evidence" value="ECO:0007669"/>
    <property type="project" value="UniProtKB-KW"/>
</dbReference>
<sequence>MRVEADIRSPARFLWWLVASQGRRIVLAATLGTLWMLGLALPPYVLARAIDTGLQPRHFSSLLGWVLILLGMGVLNAYVAIMRHRTLTKVRMDAAFRTLEAVVEHSARLGGSLAGRVSAGEVATIGIGDIWTIGSSLTIVGPGFGGVVAYAVVAALLFSISPLLALIVVLGAPVIAVLVGPPLGRLRDAGSVYREHQAQLTTRLVDLMQGLRVLNGIGGKELFAARYREKSRQLVDEGYRVGSVSSWIPTLGAGLPLLFLAVVTWLAARMAAEGRISVGDLVAVYGYVAVLVVPVAELIDNGSAIAQALVSARRVIALLRLTPDGAGGTYSADCSCHGPDAPADLFDPESGVEVAAGRFTALAGARSADAAAVLDRLGRFRPSEATWGGIRLAEVAPARLRERILVADNESAVFAGSLRDVVAGRFEPDERAVLEALRNAAAEDILAGLPEGVASAIASSGRNLSGGQRQRVRLARALAAEPEVLLAGEPTSAVDAHTEALIADRLRAARRGRTTLVTTTSPLLLDRADLVHYLVDGRVAASGTHRELMESQPGYRELVSR</sequence>
<evidence type="ECO:0000256" key="5">
    <source>
        <dbReference type="SAM" id="Phobius"/>
    </source>
</evidence>
<dbReference type="CDD" id="cd07346">
    <property type="entry name" value="ABC_6TM_exporters"/>
    <property type="match status" value="1"/>
</dbReference>
<keyword evidence="2 5" id="KW-0812">Transmembrane</keyword>
<comment type="caution">
    <text evidence="8">The sequence shown here is derived from an EMBL/GenBank/DDBJ whole genome shotgun (WGS) entry which is preliminary data.</text>
</comment>
<dbReference type="Gene3D" id="1.20.1560.10">
    <property type="entry name" value="ABC transporter type 1, transmembrane domain"/>
    <property type="match status" value="1"/>
</dbReference>
<dbReference type="Pfam" id="PF00664">
    <property type="entry name" value="ABC_membrane"/>
    <property type="match status" value="1"/>
</dbReference>
<dbReference type="AlphaFoldDB" id="A0A941EV19"/>
<keyword evidence="8" id="KW-0547">Nucleotide-binding</keyword>
<evidence type="ECO:0000313" key="9">
    <source>
        <dbReference type="Proteomes" id="UP000675781"/>
    </source>
</evidence>
<evidence type="ECO:0000313" key="8">
    <source>
        <dbReference type="EMBL" id="MBR7838835.1"/>
    </source>
</evidence>
<dbReference type="InterPro" id="IPR027417">
    <property type="entry name" value="P-loop_NTPase"/>
</dbReference>
<proteinExistence type="predicted"/>
<feature type="transmembrane region" description="Helical" evidence="5">
    <location>
        <begin position="280"/>
        <end position="299"/>
    </location>
</feature>
<name>A0A941EV19_9ACTN</name>